<gene>
    <name evidence="1" type="ORF">DU52_15775</name>
</gene>
<name>A0A0F8G896_METMZ</name>
<evidence type="ECO:0000313" key="1">
    <source>
        <dbReference type="EMBL" id="KKG35383.1"/>
    </source>
</evidence>
<proteinExistence type="predicted"/>
<dbReference type="AlphaFoldDB" id="A0A0F8G896"/>
<reference evidence="1 2" key="1">
    <citation type="journal article" date="2015" name="ISME J.">
        <title>Genomic and phenotypic differentiation among Methanosarcina mazei populations from Columbia River sediment.</title>
        <authorList>
            <person name="Youngblut N.D."/>
            <person name="Wirth J.S."/>
            <person name="Henriksen J.R."/>
            <person name="Smith M."/>
            <person name="Simon H."/>
            <person name="Metcalf W.W."/>
            <person name="Whitaker R.J."/>
        </authorList>
    </citation>
    <scope>NUCLEOTIDE SEQUENCE [LARGE SCALE GENOMIC DNA]</scope>
    <source>
        <strain evidence="1 2">3.F.A.1A.1</strain>
    </source>
</reference>
<dbReference type="EMBL" id="JJPA01000071">
    <property type="protein sequence ID" value="KKG35383.1"/>
    <property type="molecule type" value="Genomic_DNA"/>
</dbReference>
<protein>
    <submittedName>
        <fullName evidence="1">Uncharacterized protein</fullName>
    </submittedName>
</protein>
<sequence length="122" mass="13999">MLPREKLIQCFNCKHSIDCWGLNEDVPQGKDENAYSIPTKALTFLMAKNMNEGELSIKEQFGMFCAAFLQTLRHDQESDLRVINQILNVLCACSNSSGTNWHCPGENPELNEKWTYEPREDD</sequence>
<dbReference type="PATRIC" id="fig|2209.61.peg.3395"/>
<dbReference type="Proteomes" id="UP000034399">
    <property type="component" value="Unassembled WGS sequence"/>
</dbReference>
<accession>A0A0F8G896</accession>
<comment type="caution">
    <text evidence="1">The sequence shown here is derived from an EMBL/GenBank/DDBJ whole genome shotgun (WGS) entry which is preliminary data.</text>
</comment>
<organism evidence="1 2">
    <name type="scientific">Methanosarcina mazei</name>
    <name type="common">Methanosarcina frisia</name>
    <dbReference type="NCBI Taxonomy" id="2209"/>
    <lineage>
        <taxon>Archaea</taxon>
        <taxon>Methanobacteriati</taxon>
        <taxon>Methanobacteriota</taxon>
        <taxon>Stenosarchaea group</taxon>
        <taxon>Methanomicrobia</taxon>
        <taxon>Methanosarcinales</taxon>
        <taxon>Methanosarcinaceae</taxon>
        <taxon>Methanosarcina</taxon>
    </lineage>
</organism>
<evidence type="ECO:0000313" key="2">
    <source>
        <dbReference type="Proteomes" id="UP000034399"/>
    </source>
</evidence>